<evidence type="ECO:0000313" key="3">
    <source>
        <dbReference type="Proteomes" id="UP000801492"/>
    </source>
</evidence>
<evidence type="ECO:0000313" key="2">
    <source>
        <dbReference type="EMBL" id="KAF2902776.1"/>
    </source>
</evidence>
<organism evidence="2 3">
    <name type="scientific">Ignelater luminosus</name>
    <name type="common">Cucubano</name>
    <name type="synonym">Pyrophorus luminosus</name>
    <dbReference type="NCBI Taxonomy" id="2038154"/>
    <lineage>
        <taxon>Eukaryota</taxon>
        <taxon>Metazoa</taxon>
        <taxon>Ecdysozoa</taxon>
        <taxon>Arthropoda</taxon>
        <taxon>Hexapoda</taxon>
        <taxon>Insecta</taxon>
        <taxon>Pterygota</taxon>
        <taxon>Neoptera</taxon>
        <taxon>Endopterygota</taxon>
        <taxon>Coleoptera</taxon>
        <taxon>Polyphaga</taxon>
        <taxon>Elateriformia</taxon>
        <taxon>Elateroidea</taxon>
        <taxon>Elateridae</taxon>
        <taxon>Agrypninae</taxon>
        <taxon>Pyrophorini</taxon>
        <taxon>Ignelater</taxon>
    </lineage>
</organism>
<sequence>MKILQGNIDRGIAAWDIMNSTIKNQAIDICVVAEPNKRAIEAAKWFKDLNNDAGIKVNNIKIKVLHRGKDYLNQRYVTRGKTKTAIRAGVPQGSILDPTLWNVLYDGVLRLPTPEGVGIIGSADDLAIVVTASETQYLTRRVNNSIELVKNWMAEHALKIAPEKSEAIILRSRGRPGERKNGEVGPATAQYSKKRAMLYGAVQSIVLYGAPVWSPALNINKYRRELERTQRGGLLRVASAYRTASTVALQIITGVIPLDLLVLERKYVHDHAGEDDLATVKLRAREVSLVEWQHRWDGNRDKAQ</sequence>
<dbReference type="EMBL" id="VTPC01001190">
    <property type="protein sequence ID" value="KAF2902776.1"/>
    <property type="molecule type" value="Genomic_DNA"/>
</dbReference>
<keyword evidence="3" id="KW-1185">Reference proteome</keyword>
<reference evidence="2" key="1">
    <citation type="submission" date="2019-08" db="EMBL/GenBank/DDBJ databases">
        <title>The genome of the North American firefly Photinus pyralis.</title>
        <authorList>
            <consortium name="Photinus pyralis genome working group"/>
            <person name="Fallon T.R."/>
            <person name="Sander Lower S.E."/>
            <person name="Weng J.-K."/>
        </authorList>
    </citation>
    <scope>NUCLEOTIDE SEQUENCE</scope>
    <source>
        <strain evidence="2">TRF0915ILg1</strain>
        <tissue evidence="2">Whole body</tissue>
    </source>
</reference>
<dbReference type="Pfam" id="PF00078">
    <property type="entry name" value="RVT_1"/>
    <property type="match status" value="1"/>
</dbReference>
<dbReference type="AlphaFoldDB" id="A0A8K0GKH2"/>
<comment type="caution">
    <text evidence="2">The sequence shown here is derived from an EMBL/GenBank/DDBJ whole genome shotgun (WGS) entry which is preliminary data.</text>
</comment>
<accession>A0A8K0GKH2</accession>
<name>A0A8K0GKH2_IGNLU</name>
<evidence type="ECO:0000259" key="1">
    <source>
        <dbReference type="PROSITE" id="PS50878"/>
    </source>
</evidence>
<feature type="domain" description="Reverse transcriptase" evidence="1">
    <location>
        <begin position="1"/>
        <end position="188"/>
    </location>
</feature>
<gene>
    <name evidence="2" type="ORF">ILUMI_03404</name>
</gene>
<dbReference type="PROSITE" id="PS50878">
    <property type="entry name" value="RT_POL"/>
    <property type="match status" value="1"/>
</dbReference>
<dbReference type="Proteomes" id="UP000801492">
    <property type="component" value="Unassembled WGS sequence"/>
</dbReference>
<proteinExistence type="predicted"/>
<protein>
    <recommendedName>
        <fullName evidence="1">Reverse transcriptase domain-containing protein</fullName>
    </recommendedName>
</protein>
<dbReference type="InterPro" id="IPR000477">
    <property type="entry name" value="RT_dom"/>
</dbReference>
<dbReference type="OrthoDB" id="6777517at2759"/>